<gene>
    <name evidence="11" type="ORF">BC938DRAFT_479527</name>
</gene>
<dbReference type="GO" id="GO:0033499">
    <property type="term" value="P:galactose catabolic process via UDP-galactose, Leloir pathway"/>
    <property type="evidence" value="ECO:0007669"/>
    <property type="project" value="TreeGrafter"/>
</dbReference>
<keyword evidence="6 7" id="KW-0119">Carbohydrate metabolism</keyword>
<dbReference type="Proteomes" id="UP000274822">
    <property type="component" value="Unassembled WGS sequence"/>
</dbReference>
<keyword evidence="12" id="KW-1185">Reference proteome</keyword>
<evidence type="ECO:0000256" key="3">
    <source>
        <dbReference type="ARBA" id="ARBA00006206"/>
    </source>
</evidence>
<dbReference type="Pfam" id="PF01263">
    <property type="entry name" value="Aldose_epim"/>
    <property type="match status" value="1"/>
</dbReference>
<dbReference type="NCBIfam" id="NF008277">
    <property type="entry name" value="PRK11055.1"/>
    <property type="match status" value="1"/>
</dbReference>
<feature type="binding site" evidence="10">
    <location>
        <begin position="179"/>
        <end position="181"/>
    </location>
    <ligand>
        <name>beta-D-galactose</name>
        <dbReference type="ChEBI" id="CHEBI:27667"/>
    </ligand>
</feature>
<protein>
    <recommendedName>
        <fullName evidence="4 7">Aldose 1-epimerase</fullName>
        <ecNumber evidence="4 7">5.1.3.3</ecNumber>
    </recommendedName>
</protein>
<comment type="caution">
    <text evidence="11">The sequence shown here is derived from an EMBL/GenBank/DDBJ whole genome shotgun (WGS) entry which is preliminary data.</text>
</comment>
<evidence type="ECO:0000313" key="11">
    <source>
        <dbReference type="EMBL" id="RUS30342.1"/>
    </source>
</evidence>
<feature type="binding site" evidence="9">
    <location>
        <position position="253"/>
    </location>
    <ligand>
        <name>beta-D-galactose</name>
        <dbReference type="ChEBI" id="CHEBI:27667"/>
    </ligand>
</feature>
<dbReference type="AlphaFoldDB" id="A0A433QKN1"/>
<dbReference type="EMBL" id="RBNJ01004000">
    <property type="protein sequence ID" value="RUS30342.1"/>
    <property type="molecule type" value="Genomic_DNA"/>
</dbReference>
<dbReference type="PROSITE" id="PS00545">
    <property type="entry name" value="ALDOSE_1_EPIMERASE"/>
    <property type="match status" value="1"/>
</dbReference>
<dbReference type="SUPFAM" id="SSF74650">
    <property type="entry name" value="Galactose mutarotase-like"/>
    <property type="match status" value="1"/>
</dbReference>
<dbReference type="Gene3D" id="2.70.98.10">
    <property type="match status" value="1"/>
</dbReference>
<name>A0A433QKN1_9FUNG</name>
<dbReference type="InterPro" id="IPR008183">
    <property type="entry name" value="Aldose_1/G6P_1-epimerase"/>
</dbReference>
<dbReference type="InterPro" id="IPR011013">
    <property type="entry name" value="Gal_mutarotase_sf_dom"/>
</dbReference>
<evidence type="ECO:0000256" key="7">
    <source>
        <dbReference type="PIRNR" id="PIRNR005096"/>
    </source>
</evidence>
<dbReference type="GO" id="GO:0030246">
    <property type="term" value="F:carbohydrate binding"/>
    <property type="evidence" value="ECO:0007669"/>
    <property type="project" value="InterPro"/>
</dbReference>
<reference evidence="11 12" key="1">
    <citation type="journal article" date="2018" name="New Phytol.">
        <title>Phylogenomics of Endogonaceae and evolution of mycorrhizas within Mucoromycota.</title>
        <authorList>
            <person name="Chang Y."/>
            <person name="Desiro A."/>
            <person name="Na H."/>
            <person name="Sandor L."/>
            <person name="Lipzen A."/>
            <person name="Clum A."/>
            <person name="Barry K."/>
            <person name="Grigoriev I.V."/>
            <person name="Martin F.M."/>
            <person name="Stajich J.E."/>
            <person name="Smith M.E."/>
            <person name="Bonito G."/>
            <person name="Spatafora J.W."/>
        </authorList>
    </citation>
    <scope>NUCLEOTIDE SEQUENCE [LARGE SCALE GENOMIC DNA]</scope>
    <source>
        <strain evidence="11 12">AD002</strain>
    </source>
</reference>
<dbReference type="UniPathway" id="UPA00242"/>
<feature type="active site" description="Proton acceptor" evidence="8">
    <location>
        <position position="328"/>
    </location>
</feature>
<evidence type="ECO:0000256" key="1">
    <source>
        <dbReference type="ARBA" id="ARBA00001614"/>
    </source>
</evidence>
<proteinExistence type="inferred from homology"/>
<evidence type="ECO:0000313" key="12">
    <source>
        <dbReference type="Proteomes" id="UP000274822"/>
    </source>
</evidence>
<evidence type="ECO:0000256" key="8">
    <source>
        <dbReference type="PIRSR" id="PIRSR005096-1"/>
    </source>
</evidence>
<sequence>MPVTKSILHPAHGVDRYTLSNSAGTLTVNILNYGGIVQHILVPDRDGVVRDVTLGFDTYQEYTEKTSAYFGGLIGRFANRIAFGKFTLDGTTYNLATNNGPNHLHGGLSGFDKKIWTVTVLSQDPPSIRLTHISPDGDEGYPGTLTTHVTYTVTTAAELSIEYVATTSDKATIVNLTNHAYFNLAGVTKNPRILDHQVEITPAVLGYLELDDGLCPTGTFIPTGTIETMDFSGAHVGRTFGARIAEVQGKGYDHPYVIRQDAETDTRGQPLVEAVRVRSPETGITLKFATTEPAFQLYTGNFIPEEYTAKKETQDGVAIGPWAGFCLESSRNPDAPNKEAWVGQVVLRVGKTYGSKSVFGFGVRD</sequence>
<dbReference type="GO" id="GO:0004034">
    <property type="term" value="F:aldose 1-epimerase activity"/>
    <property type="evidence" value="ECO:0007669"/>
    <property type="project" value="UniProtKB-EC"/>
</dbReference>
<dbReference type="PIRSF" id="PIRSF005096">
    <property type="entry name" value="GALM"/>
    <property type="match status" value="1"/>
</dbReference>
<dbReference type="GO" id="GO:0006006">
    <property type="term" value="P:glucose metabolic process"/>
    <property type="evidence" value="ECO:0007669"/>
    <property type="project" value="TreeGrafter"/>
</dbReference>
<evidence type="ECO:0000256" key="2">
    <source>
        <dbReference type="ARBA" id="ARBA00005028"/>
    </source>
</evidence>
<evidence type="ECO:0000256" key="9">
    <source>
        <dbReference type="PIRSR" id="PIRSR005096-2"/>
    </source>
</evidence>
<dbReference type="InterPro" id="IPR047215">
    <property type="entry name" value="Galactose_mutarotase-like"/>
</dbReference>
<comment type="similarity">
    <text evidence="3 7">Belongs to the aldose epimerase family.</text>
</comment>
<dbReference type="CDD" id="cd09019">
    <property type="entry name" value="galactose_mutarotase_like"/>
    <property type="match status" value="1"/>
</dbReference>
<dbReference type="PANTHER" id="PTHR10091:SF0">
    <property type="entry name" value="GALACTOSE MUTAROTASE"/>
    <property type="match status" value="1"/>
</dbReference>
<dbReference type="PANTHER" id="PTHR10091">
    <property type="entry name" value="ALDOSE-1-EPIMERASE"/>
    <property type="match status" value="1"/>
</dbReference>
<dbReference type="InterPro" id="IPR015443">
    <property type="entry name" value="Aldose_1-epimerase"/>
</dbReference>
<dbReference type="InterPro" id="IPR018052">
    <property type="entry name" value="Ald1_epimerase_CS"/>
</dbReference>
<organism evidence="11 12">
    <name type="scientific">Jimgerdemannia flammicorona</name>
    <dbReference type="NCBI Taxonomy" id="994334"/>
    <lineage>
        <taxon>Eukaryota</taxon>
        <taxon>Fungi</taxon>
        <taxon>Fungi incertae sedis</taxon>
        <taxon>Mucoromycota</taxon>
        <taxon>Mucoromycotina</taxon>
        <taxon>Endogonomycetes</taxon>
        <taxon>Endogonales</taxon>
        <taxon>Endogonaceae</taxon>
        <taxon>Jimgerdemannia</taxon>
    </lineage>
</organism>
<comment type="pathway">
    <text evidence="2 7">Carbohydrate metabolism; hexose metabolism.</text>
</comment>
<comment type="catalytic activity">
    <reaction evidence="1 7">
        <text>alpha-D-glucose = beta-D-glucose</text>
        <dbReference type="Rhea" id="RHEA:10264"/>
        <dbReference type="ChEBI" id="CHEBI:15903"/>
        <dbReference type="ChEBI" id="CHEBI:17925"/>
        <dbReference type="EC" id="5.1.3.3"/>
    </reaction>
</comment>
<keyword evidence="5 7" id="KW-0413">Isomerase</keyword>
<accession>A0A433QKN1</accession>
<dbReference type="InterPro" id="IPR014718">
    <property type="entry name" value="GH-type_carb-bd"/>
</dbReference>
<evidence type="ECO:0000256" key="4">
    <source>
        <dbReference type="ARBA" id="ARBA00013185"/>
    </source>
</evidence>
<feature type="active site" description="Proton donor" evidence="8">
    <location>
        <position position="179"/>
    </location>
</feature>
<dbReference type="EC" id="5.1.3.3" evidence="4 7"/>
<evidence type="ECO:0000256" key="6">
    <source>
        <dbReference type="ARBA" id="ARBA00023277"/>
    </source>
</evidence>
<feature type="binding site" evidence="10">
    <location>
        <begin position="79"/>
        <end position="80"/>
    </location>
    <ligand>
        <name>beta-D-galactose</name>
        <dbReference type="ChEBI" id="CHEBI:27667"/>
    </ligand>
</feature>
<evidence type="ECO:0000256" key="10">
    <source>
        <dbReference type="PIRSR" id="PIRSR005096-3"/>
    </source>
</evidence>
<evidence type="ECO:0000256" key="5">
    <source>
        <dbReference type="ARBA" id="ARBA00023235"/>
    </source>
</evidence>